<dbReference type="SMART" id="SM00234">
    <property type="entry name" value="START"/>
    <property type="match status" value="1"/>
</dbReference>
<dbReference type="Proteomes" id="UP000677054">
    <property type="component" value="Unassembled WGS sequence"/>
</dbReference>
<evidence type="ECO:0000313" key="3">
    <source>
        <dbReference type="Proteomes" id="UP000677054"/>
    </source>
</evidence>
<sequence length="226" mass="25839">MRLSKRNELHKLFGIQRRLKKTFNLLVAAHGCNFAPSKRLRIAIDRHHTAVSSKAAVISPPASIVLQTVVNASAKALVNEYWWHYGRISTWNSQMSRLEIVETVMIARETAADQASQHISRRDFVSVCSRHEVLDTDRMVEDYYMCYISTEFPGAPPEGEYVRGAYHPSGFRFSPNGDSSTKFQFVLNVDLKIHALLKPFIRVFMIPSMVEYANCLRNYAPMLKKT</sequence>
<dbReference type="OrthoDB" id="74575at2759"/>
<gene>
    <name evidence="2" type="ORF">DSTB1V02_LOCUS7632</name>
</gene>
<reference evidence="2" key="1">
    <citation type="submission" date="2020-11" db="EMBL/GenBank/DDBJ databases">
        <authorList>
            <person name="Tran Van P."/>
        </authorList>
    </citation>
    <scope>NUCLEOTIDE SEQUENCE</scope>
</reference>
<dbReference type="InterPro" id="IPR002913">
    <property type="entry name" value="START_lipid-bd_dom"/>
</dbReference>
<dbReference type="SUPFAM" id="SSF55961">
    <property type="entry name" value="Bet v1-like"/>
    <property type="match status" value="1"/>
</dbReference>
<organism evidence="2">
    <name type="scientific">Darwinula stevensoni</name>
    <dbReference type="NCBI Taxonomy" id="69355"/>
    <lineage>
        <taxon>Eukaryota</taxon>
        <taxon>Metazoa</taxon>
        <taxon>Ecdysozoa</taxon>
        <taxon>Arthropoda</taxon>
        <taxon>Crustacea</taxon>
        <taxon>Oligostraca</taxon>
        <taxon>Ostracoda</taxon>
        <taxon>Podocopa</taxon>
        <taxon>Podocopida</taxon>
        <taxon>Darwinulocopina</taxon>
        <taxon>Darwinuloidea</taxon>
        <taxon>Darwinulidae</taxon>
        <taxon>Darwinula</taxon>
    </lineage>
</organism>
<dbReference type="InterPro" id="IPR051869">
    <property type="entry name" value="STARD3"/>
</dbReference>
<proteinExistence type="predicted"/>
<dbReference type="PROSITE" id="PS50848">
    <property type="entry name" value="START"/>
    <property type="match status" value="1"/>
</dbReference>
<dbReference type="GO" id="GO:0140284">
    <property type="term" value="C:endoplasmic reticulum-endosome membrane contact site"/>
    <property type="evidence" value="ECO:0007669"/>
    <property type="project" value="TreeGrafter"/>
</dbReference>
<feature type="domain" description="START" evidence="1">
    <location>
        <begin position="87"/>
        <end position="202"/>
    </location>
</feature>
<accession>A0A7R8XDU7</accession>
<dbReference type="GO" id="GO:0030301">
    <property type="term" value="P:cholesterol transport"/>
    <property type="evidence" value="ECO:0007669"/>
    <property type="project" value="TreeGrafter"/>
</dbReference>
<dbReference type="Gene3D" id="3.30.530.20">
    <property type="match status" value="1"/>
</dbReference>
<dbReference type="PANTHER" id="PTHR46121:SF1">
    <property type="entry name" value="STARD3 N-TERMINAL-LIKE PROTEIN"/>
    <property type="match status" value="1"/>
</dbReference>
<dbReference type="GO" id="GO:0031902">
    <property type="term" value="C:late endosome membrane"/>
    <property type="evidence" value="ECO:0007669"/>
    <property type="project" value="TreeGrafter"/>
</dbReference>
<dbReference type="PANTHER" id="PTHR46121">
    <property type="entry name" value="STEROIDOGENIC ACUTE REGULATORY PROTEIN-LIKE"/>
    <property type="match status" value="1"/>
</dbReference>
<name>A0A7R8XDU7_9CRUS</name>
<evidence type="ECO:0000313" key="2">
    <source>
        <dbReference type="EMBL" id="CAD7247807.1"/>
    </source>
</evidence>
<dbReference type="GO" id="GO:0005765">
    <property type="term" value="C:lysosomal membrane"/>
    <property type="evidence" value="ECO:0007669"/>
    <property type="project" value="TreeGrafter"/>
</dbReference>
<dbReference type="EMBL" id="CAJPEV010001593">
    <property type="protein sequence ID" value="CAG0893419.1"/>
    <property type="molecule type" value="Genomic_DNA"/>
</dbReference>
<dbReference type="GO" id="GO:0005789">
    <property type="term" value="C:endoplasmic reticulum membrane"/>
    <property type="evidence" value="ECO:0007669"/>
    <property type="project" value="TreeGrafter"/>
</dbReference>
<keyword evidence="3" id="KW-1185">Reference proteome</keyword>
<protein>
    <recommendedName>
        <fullName evidence="1">START domain-containing protein</fullName>
    </recommendedName>
</protein>
<dbReference type="InterPro" id="IPR023393">
    <property type="entry name" value="START-like_dom_sf"/>
</dbReference>
<dbReference type="Pfam" id="PF01852">
    <property type="entry name" value="START"/>
    <property type="match status" value="1"/>
</dbReference>
<dbReference type="GO" id="GO:0015485">
    <property type="term" value="F:cholesterol binding"/>
    <property type="evidence" value="ECO:0007669"/>
    <property type="project" value="TreeGrafter"/>
</dbReference>
<dbReference type="GO" id="GO:0099044">
    <property type="term" value="P:vesicle tethering to endoplasmic reticulum"/>
    <property type="evidence" value="ECO:0007669"/>
    <property type="project" value="TreeGrafter"/>
</dbReference>
<dbReference type="EMBL" id="LR901110">
    <property type="protein sequence ID" value="CAD7247807.1"/>
    <property type="molecule type" value="Genomic_DNA"/>
</dbReference>
<dbReference type="AlphaFoldDB" id="A0A7R8XDU7"/>
<evidence type="ECO:0000259" key="1">
    <source>
        <dbReference type="PROSITE" id="PS50848"/>
    </source>
</evidence>